<evidence type="ECO:0000256" key="2">
    <source>
        <dbReference type="SAM" id="Phobius"/>
    </source>
</evidence>
<evidence type="ECO:0000313" key="3">
    <source>
        <dbReference type="EMBL" id="TKA68393.1"/>
    </source>
</evidence>
<name>A0A4U0X0E7_9PEZI</name>
<feature type="region of interest" description="Disordered" evidence="1">
    <location>
        <begin position="123"/>
        <end position="164"/>
    </location>
</feature>
<feature type="transmembrane region" description="Helical" evidence="2">
    <location>
        <begin position="38"/>
        <end position="58"/>
    </location>
</feature>
<sequence length="164" mass="18179">MAPSLQARQYGYSNGNCYYNSSNNYVCNGSTWSNWARWLVLALIILGALFVFFLFSCLTARRRRKMGYQPYHGTGWALGRTPPGHAPATYNARPQQEQPTTAAPYYNNNSNSPYNANPPAYGAANDYYGGNNDVEMQPPQPVYGANNNRKADQYAPPVGPPPGR</sequence>
<proteinExistence type="predicted"/>
<comment type="caution">
    <text evidence="3">The sequence shown here is derived from an EMBL/GenBank/DDBJ whole genome shotgun (WGS) entry which is preliminary data.</text>
</comment>
<reference evidence="3 4" key="1">
    <citation type="submission" date="2017-03" db="EMBL/GenBank/DDBJ databases">
        <title>Genomes of endolithic fungi from Antarctica.</title>
        <authorList>
            <person name="Coleine C."/>
            <person name="Masonjones S."/>
            <person name="Stajich J.E."/>
        </authorList>
    </citation>
    <scope>NUCLEOTIDE SEQUENCE [LARGE SCALE GENOMIC DNA]</scope>
    <source>
        <strain evidence="3 4">CCFEE 5184</strain>
    </source>
</reference>
<feature type="compositionally biased region" description="Low complexity" evidence="1">
    <location>
        <begin position="123"/>
        <end position="133"/>
    </location>
</feature>
<dbReference type="Proteomes" id="UP000309340">
    <property type="component" value="Unassembled WGS sequence"/>
</dbReference>
<evidence type="ECO:0000313" key="4">
    <source>
        <dbReference type="Proteomes" id="UP000309340"/>
    </source>
</evidence>
<evidence type="ECO:0000256" key="1">
    <source>
        <dbReference type="SAM" id="MobiDB-lite"/>
    </source>
</evidence>
<dbReference type="AlphaFoldDB" id="A0A4U0X0E7"/>
<organism evidence="3 4">
    <name type="scientific">Friedmanniomyces simplex</name>
    <dbReference type="NCBI Taxonomy" id="329884"/>
    <lineage>
        <taxon>Eukaryota</taxon>
        <taxon>Fungi</taxon>
        <taxon>Dikarya</taxon>
        <taxon>Ascomycota</taxon>
        <taxon>Pezizomycotina</taxon>
        <taxon>Dothideomycetes</taxon>
        <taxon>Dothideomycetidae</taxon>
        <taxon>Mycosphaerellales</taxon>
        <taxon>Teratosphaeriaceae</taxon>
        <taxon>Friedmanniomyces</taxon>
    </lineage>
</organism>
<dbReference type="EMBL" id="NAJQ01000511">
    <property type="protein sequence ID" value="TKA68393.1"/>
    <property type="molecule type" value="Genomic_DNA"/>
</dbReference>
<dbReference type="GO" id="GO:0016192">
    <property type="term" value="P:vesicle-mediated transport"/>
    <property type="evidence" value="ECO:0007669"/>
    <property type="project" value="TreeGrafter"/>
</dbReference>
<feature type="region of interest" description="Disordered" evidence="1">
    <location>
        <begin position="79"/>
        <end position="109"/>
    </location>
</feature>
<evidence type="ECO:0008006" key="5">
    <source>
        <dbReference type="Google" id="ProtNLM"/>
    </source>
</evidence>
<keyword evidence="2" id="KW-0472">Membrane</keyword>
<feature type="compositionally biased region" description="Polar residues" evidence="1">
    <location>
        <begin position="92"/>
        <end position="101"/>
    </location>
</feature>
<accession>A0A4U0X0E7</accession>
<keyword evidence="2" id="KW-0812">Transmembrane</keyword>
<dbReference type="OrthoDB" id="3556830at2759"/>
<keyword evidence="2" id="KW-1133">Transmembrane helix</keyword>
<keyword evidence="4" id="KW-1185">Reference proteome</keyword>
<protein>
    <recommendedName>
        <fullName evidence="5">Protein RCR2</fullName>
    </recommendedName>
</protein>
<dbReference type="PANTHER" id="PTHR28187:SF1">
    <property type="entry name" value="PROTEIN RCR1-RELATED"/>
    <property type="match status" value="1"/>
</dbReference>
<dbReference type="Pfam" id="PF12273">
    <property type="entry name" value="RCR"/>
    <property type="match status" value="1"/>
</dbReference>
<gene>
    <name evidence="3" type="ORF">B0A55_08931</name>
</gene>
<dbReference type="PANTHER" id="PTHR28187">
    <property type="entry name" value="PROTEIN RCR1-RELATED"/>
    <property type="match status" value="1"/>
</dbReference>
<dbReference type="InterPro" id="IPR020999">
    <property type="entry name" value="Chitin_synth_reg_RCR"/>
</dbReference>